<sequence length="77" mass="8878">MCSCPCYTYPVLNIAGDQDGRMLGGFRVVYLAEMIKRRVLQRKSGLRRDNGRTCQCSKIGQLLRRLSRGTHQPMLFR</sequence>
<name>A0ABM9JQI5_9RALS</name>
<accession>A0ABM9JQI5</accession>
<evidence type="ECO:0000313" key="1">
    <source>
        <dbReference type="EMBL" id="CAJ0800093.1"/>
    </source>
</evidence>
<gene>
    <name evidence="1" type="ORF">LMG19083_03394</name>
</gene>
<proteinExistence type="predicted"/>
<dbReference type="Proteomes" id="UP001189813">
    <property type="component" value="Unassembled WGS sequence"/>
</dbReference>
<dbReference type="EMBL" id="CATZBU010000008">
    <property type="protein sequence ID" value="CAJ0800093.1"/>
    <property type="molecule type" value="Genomic_DNA"/>
</dbReference>
<protein>
    <submittedName>
        <fullName evidence="1">Uncharacterized protein</fullName>
    </submittedName>
</protein>
<reference evidence="1 2" key="1">
    <citation type="submission" date="2023-07" db="EMBL/GenBank/DDBJ databases">
        <authorList>
            <person name="Peeters C."/>
        </authorList>
    </citation>
    <scope>NUCLEOTIDE SEQUENCE [LARGE SCALE GENOMIC DNA]</scope>
    <source>
        <strain evidence="1 2">LMG 19083</strain>
    </source>
</reference>
<organism evidence="1 2">
    <name type="scientific">Ralstonia psammae</name>
    <dbReference type="NCBI Taxonomy" id="3058598"/>
    <lineage>
        <taxon>Bacteria</taxon>
        <taxon>Pseudomonadati</taxon>
        <taxon>Pseudomonadota</taxon>
        <taxon>Betaproteobacteria</taxon>
        <taxon>Burkholderiales</taxon>
        <taxon>Burkholderiaceae</taxon>
        <taxon>Ralstonia</taxon>
    </lineage>
</organism>
<evidence type="ECO:0000313" key="2">
    <source>
        <dbReference type="Proteomes" id="UP001189813"/>
    </source>
</evidence>
<keyword evidence="2" id="KW-1185">Reference proteome</keyword>
<comment type="caution">
    <text evidence="1">The sequence shown here is derived from an EMBL/GenBank/DDBJ whole genome shotgun (WGS) entry which is preliminary data.</text>
</comment>